<organism evidence="9 10">
    <name type="scientific">Megamonas hypermegale</name>
    <dbReference type="NCBI Taxonomy" id="158847"/>
    <lineage>
        <taxon>Bacteria</taxon>
        <taxon>Bacillati</taxon>
        <taxon>Bacillota</taxon>
        <taxon>Negativicutes</taxon>
        <taxon>Selenomonadales</taxon>
        <taxon>Selenomonadaceae</taxon>
        <taxon>Megamonas</taxon>
    </lineage>
</organism>
<evidence type="ECO:0000256" key="6">
    <source>
        <dbReference type="ARBA" id="ARBA00023136"/>
    </source>
</evidence>
<protein>
    <submittedName>
        <fullName evidence="9">LTA synthase family protein</fullName>
    </submittedName>
</protein>
<sequence>MAGMTEYLAAGCDFSTVCTAIFSGAKLSLQTAGGITLFMLVGIIAESICHRLKYFRYICAYSAIFVTTLLFVARFPFYQQFHSGFNQMLFTALHEDMYALFMSLVDEFQLPAKLALVILLSFAITCVFNKWLSRSIGFKLWSGLSFRVQTAVLVLCTYVVGTLSLYGGGWSWRTGVNWENAGITNDTFLNESILDDYQAIYRAYANQMRMEACNGLSFTAQDVENLAGRLTGKDGGNDLSVYLAKSAQGEKIAKPQHIFVIVSESYANWPLLDKYADLHIADSMRNIIAQDDTIYTSHMLPSGSSTVGALMTMVTGLANSNLYLTTMPEALAKPYLTATAPQMKQLGYETGFWYSGPATWENIQEFCLAQGFDRFYSRGNIAENAAGSVWGADDEYLYQAVFDNIDENKPSFNIILNTSNHSPFNIDLAAKGFDAEAVKNALPENERNNQELIKELGHFWYADKAAGEFIAKVKAKYPDSLFVFVGDHADRYNIDKVPSMYERYTVPLIITGRGIDKNMLPQDCAGSHIDIMPTLIELIASRDFTYYSVGKSLFENKIGENYGFWITADAIGNTDELTDKPQFFGKETLPDRAQLEDYINAVRAVSWWLGKYGTIIDGNMLQQ</sequence>
<feature type="transmembrane region" description="Helical" evidence="7">
    <location>
        <begin position="110"/>
        <end position="132"/>
    </location>
</feature>
<evidence type="ECO:0000256" key="7">
    <source>
        <dbReference type="SAM" id="Phobius"/>
    </source>
</evidence>
<dbReference type="EMBL" id="DYVR01000033">
    <property type="protein sequence ID" value="HJF84269.1"/>
    <property type="molecule type" value="Genomic_DNA"/>
</dbReference>
<comment type="pathway">
    <text evidence="2">Cell wall biogenesis; lipoteichoic acid biosynthesis.</text>
</comment>
<gene>
    <name evidence="9" type="ORF">K8V65_01195</name>
</gene>
<evidence type="ECO:0000256" key="5">
    <source>
        <dbReference type="ARBA" id="ARBA00022989"/>
    </source>
</evidence>
<feature type="transmembrane region" description="Helical" evidence="7">
    <location>
        <begin position="27"/>
        <end position="45"/>
    </location>
</feature>
<dbReference type="SUPFAM" id="SSF53649">
    <property type="entry name" value="Alkaline phosphatase-like"/>
    <property type="match status" value="1"/>
</dbReference>
<dbReference type="PANTHER" id="PTHR47371">
    <property type="entry name" value="LIPOTEICHOIC ACID SYNTHASE"/>
    <property type="match status" value="1"/>
</dbReference>
<dbReference type="Gene3D" id="3.40.720.10">
    <property type="entry name" value="Alkaline Phosphatase, subunit A"/>
    <property type="match status" value="1"/>
</dbReference>
<feature type="domain" description="Sulfatase N-terminal" evidence="8">
    <location>
        <begin position="257"/>
        <end position="538"/>
    </location>
</feature>
<accession>A0A921L6W4</accession>
<dbReference type="InterPro" id="IPR017850">
    <property type="entry name" value="Alkaline_phosphatase_core_sf"/>
</dbReference>
<dbReference type="AlphaFoldDB" id="A0A921L6W4"/>
<comment type="subcellular location">
    <subcellularLocation>
        <location evidence="1">Cell membrane</location>
        <topology evidence="1">Multi-pass membrane protein</topology>
    </subcellularLocation>
</comment>
<evidence type="ECO:0000256" key="1">
    <source>
        <dbReference type="ARBA" id="ARBA00004651"/>
    </source>
</evidence>
<feature type="transmembrane region" description="Helical" evidence="7">
    <location>
        <begin position="57"/>
        <end position="77"/>
    </location>
</feature>
<dbReference type="Proteomes" id="UP000780768">
    <property type="component" value="Unassembled WGS sequence"/>
</dbReference>
<evidence type="ECO:0000256" key="4">
    <source>
        <dbReference type="ARBA" id="ARBA00022692"/>
    </source>
</evidence>
<evidence type="ECO:0000259" key="8">
    <source>
        <dbReference type="Pfam" id="PF00884"/>
    </source>
</evidence>
<evidence type="ECO:0000256" key="2">
    <source>
        <dbReference type="ARBA" id="ARBA00004936"/>
    </source>
</evidence>
<dbReference type="GO" id="GO:0005886">
    <property type="term" value="C:plasma membrane"/>
    <property type="evidence" value="ECO:0007669"/>
    <property type="project" value="UniProtKB-SubCell"/>
</dbReference>
<reference evidence="9" key="2">
    <citation type="submission" date="2021-09" db="EMBL/GenBank/DDBJ databases">
        <authorList>
            <person name="Gilroy R."/>
        </authorList>
    </citation>
    <scope>NUCLEOTIDE SEQUENCE</scope>
    <source>
        <strain evidence="9">7318</strain>
    </source>
</reference>
<dbReference type="CDD" id="cd16015">
    <property type="entry name" value="LTA_synthase"/>
    <property type="match status" value="1"/>
</dbReference>
<reference evidence="9" key="1">
    <citation type="journal article" date="2021" name="PeerJ">
        <title>Extensive microbial diversity within the chicken gut microbiome revealed by metagenomics and culture.</title>
        <authorList>
            <person name="Gilroy R."/>
            <person name="Ravi A."/>
            <person name="Getino M."/>
            <person name="Pursley I."/>
            <person name="Horton D.L."/>
            <person name="Alikhan N.F."/>
            <person name="Baker D."/>
            <person name="Gharbi K."/>
            <person name="Hall N."/>
            <person name="Watson M."/>
            <person name="Adriaenssens E.M."/>
            <person name="Foster-Nyarko E."/>
            <person name="Jarju S."/>
            <person name="Secka A."/>
            <person name="Antonio M."/>
            <person name="Oren A."/>
            <person name="Chaudhuri R.R."/>
            <person name="La Ragione R."/>
            <person name="Hildebrand F."/>
            <person name="Pallen M.J."/>
        </authorList>
    </citation>
    <scope>NUCLEOTIDE SEQUENCE</scope>
    <source>
        <strain evidence="9">7318</strain>
    </source>
</reference>
<name>A0A921L6W4_9FIRM</name>
<keyword evidence="3" id="KW-1003">Cell membrane</keyword>
<keyword evidence="6 7" id="KW-0472">Membrane</keyword>
<evidence type="ECO:0000313" key="9">
    <source>
        <dbReference type="EMBL" id="HJF84269.1"/>
    </source>
</evidence>
<dbReference type="InterPro" id="IPR000917">
    <property type="entry name" value="Sulfatase_N"/>
</dbReference>
<feature type="transmembrane region" description="Helical" evidence="7">
    <location>
        <begin position="144"/>
        <end position="166"/>
    </location>
</feature>
<proteinExistence type="predicted"/>
<dbReference type="PANTHER" id="PTHR47371:SF3">
    <property type="entry name" value="PHOSPHOGLYCEROL TRANSFERASE I"/>
    <property type="match status" value="1"/>
</dbReference>
<keyword evidence="4 7" id="KW-0812">Transmembrane</keyword>
<dbReference type="InterPro" id="IPR050448">
    <property type="entry name" value="OpgB/LTA_synthase_biosynth"/>
</dbReference>
<evidence type="ECO:0000313" key="10">
    <source>
        <dbReference type="Proteomes" id="UP000780768"/>
    </source>
</evidence>
<dbReference type="Pfam" id="PF00884">
    <property type="entry name" value="Sulfatase"/>
    <property type="match status" value="1"/>
</dbReference>
<evidence type="ECO:0000256" key="3">
    <source>
        <dbReference type="ARBA" id="ARBA00022475"/>
    </source>
</evidence>
<keyword evidence="5 7" id="KW-1133">Transmembrane helix</keyword>
<comment type="caution">
    <text evidence="9">The sequence shown here is derived from an EMBL/GenBank/DDBJ whole genome shotgun (WGS) entry which is preliminary data.</text>
</comment>